<feature type="region of interest" description="Disordered" evidence="1">
    <location>
        <begin position="814"/>
        <end position="853"/>
    </location>
</feature>
<name>A0ABR2DBC3_9ROSI</name>
<proteinExistence type="predicted"/>
<gene>
    <name evidence="5" type="ORF">V6N12_057259</name>
</gene>
<dbReference type="PANTHER" id="PTHR31286:SF167">
    <property type="entry name" value="OS09G0268800 PROTEIN"/>
    <property type="match status" value="1"/>
</dbReference>
<dbReference type="Pfam" id="PF14392">
    <property type="entry name" value="zf-CCHC_4"/>
    <property type="match status" value="1"/>
</dbReference>
<dbReference type="EMBL" id="JBBPBM010000031">
    <property type="protein sequence ID" value="KAK8534615.1"/>
    <property type="molecule type" value="Genomic_DNA"/>
</dbReference>
<evidence type="ECO:0000256" key="2">
    <source>
        <dbReference type="SAM" id="SignalP"/>
    </source>
</evidence>
<dbReference type="InterPro" id="IPR040256">
    <property type="entry name" value="At4g02000-like"/>
</dbReference>
<feature type="compositionally biased region" description="Pro residues" evidence="1">
    <location>
        <begin position="716"/>
        <end position="725"/>
    </location>
</feature>
<evidence type="ECO:0000259" key="3">
    <source>
        <dbReference type="Pfam" id="PF13456"/>
    </source>
</evidence>
<dbReference type="Pfam" id="PF13456">
    <property type="entry name" value="RVT_3"/>
    <property type="match status" value="1"/>
</dbReference>
<evidence type="ECO:0000313" key="6">
    <source>
        <dbReference type="Proteomes" id="UP001472677"/>
    </source>
</evidence>
<accession>A0ABR2DBC3</accession>
<evidence type="ECO:0000256" key="1">
    <source>
        <dbReference type="SAM" id="MobiDB-lite"/>
    </source>
</evidence>
<comment type="caution">
    <text evidence="5">The sequence shown here is derived from an EMBL/GenBank/DDBJ whole genome shotgun (WGS) entry which is preliminary data.</text>
</comment>
<keyword evidence="2" id="KW-0732">Signal</keyword>
<feature type="chain" id="PRO_5046814463" description="CCHC-type domain-containing protein" evidence="2">
    <location>
        <begin position="32"/>
        <end position="1129"/>
    </location>
</feature>
<dbReference type="InterPro" id="IPR036397">
    <property type="entry name" value="RNaseH_sf"/>
</dbReference>
<evidence type="ECO:0008006" key="7">
    <source>
        <dbReference type="Google" id="ProtNLM"/>
    </source>
</evidence>
<feature type="region of interest" description="Disordered" evidence="1">
    <location>
        <begin position="700"/>
        <end position="725"/>
    </location>
</feature>
<evidence type="ECO:0000313" key="5">
    <source>
        <dbReference type="EMBL" id="KAK8534615.1"/>
    </source>
</evidence>
<dbReference type="Gene3D" id="3.30.420.10">
    <property type="entry name" value="Ribonuclease H-like superfamily/Ribonuclease H"/>
    <property type="match status" value="1"/>
</dbReference>
<sequence length="1129" mass="124863">MLSILSILTRLFLLLLHVAIWDLCRLPPLAADCAVAIVAARFRITWLLPAVSSCGVVVAENHLLGDCPLSVPSPWFGFFGRRSWTVQGPVSWFSRAIWLSFAAFHRKPAIWDSDTAVFWAAVHCRNLMHMMVFWAGEWWQLWLFREEYYYWILPWRPRSDRQRRPRLWLSASSLSAFSSPYSSVLSSDPLHGFPLWQVLHLSHSWAARCLYGRMRWLSPIPDFLERISMVETNSRTRLLSRQVRASVSGSDPRCYLDGTAPTRTLWASWIVLTQGHLLLSQWLTTSPYLLGHSHLFSSGPPGRPRNVELDNLTPYFLRSLKRFSVDWIGSPWATLMPAWACFTRAKPGASSLLMYFSTTQPWATESIPITWIPRPAPLAWIPQPVTSFCSLLFLDCLQPPSTCMSLVIFPRPSFSLQVLHVALPLPDPLRSLKAHWDIFVWLPSTSTVRLLYSAAILYPWLFYMNPVLLSAMENLNFTEEEAVVITDIPVEDEDSSLWLVGSVISRKPVDGDSVIRIFRSVWKAKNILAMVELQPNFFLIKSSSSGAMDMILKRRPWAIHDDFFSIKPYIPALTTTEEMGLRLGGCVGTALGVDHRVEGGNMGEFLRILVQVDIRKPLRRCVLLNNGLGKKASPSPLRYERLPDFCYYCGLVGHVLSTCTVKPDALDDKKLQYGSWLRVTTQQPRPQWRSGIEYFAASGSVPTEPTTVDAGSLPGSSPPTMPPPHDIPAATATEDVSVTAAEGIPTAETEVVPAVKDVNDTATLETETRDDQVSAVMPISDVHDAASEEVSHPAASNESSLSACTYGPLQPNCESTKGSEGGSGNGLSPASSVKEPATTISPPRAPKRSLQGKYEGIDPNKAPGIDGLPGSFFRQHWDLIGPEVKDPIIWRFLTEPSTLLTRVFRAKYFPTGHLFDAQLRDRASFAWKGLPSPVWKIIAKPDVLPKIRIFAWSEALFQANIAPALTSSSVTEALAWLEEAASVLSRPALGSFVTLLWNRRNRWVHSQQLQPVWVTVTSASLLHQDHLAVSRPPAASPALCPVVWSPPPSGTVTLNTDGSFAIGGGAGIGVVARDCSGRVLGGLARHLDETTAAEFAEHAALLAGLQLALERGRCPRPSPGHRSTTPTAG</sequence>
<dbReference type="InterPro" id="IPR025836">
    <property type="entry name" value="Zn_knuckle_CX2CX4HX4C"/>
</dbReference>
<feature type="signal peptide" evidence="2">
    <location>
        <begin position="1"/>
        <end position="31"/>
    </location>
</feature>
<organism evidence="5 6">
    <name type="scientific">Hibiscus sabdariffa</name>
    <name type="common">roselle</name>
    <dbReference type="NCBI Taxonomy" id="183260"/>
    <lineage>
        <taxon>Eukaryota</taxon>
        <taxon>Viridiplantae</taxon>
        <taxon>Streptophyta</taxon>
        <taxon>Embryophyta</taxon>
        <taxon>Tracheophyta</taxon>
        <taxon>Spermatophyta</taxon>
        <taxon>Magnoliopsida</taxon>
        <taxon>eudicotyledons</taxon>
        <taxon>Gunneridae</taxon>
        <taxon>Pentapetalae</taxon>
        <taxon>rosids</taxon>
        <taxon>malvids</taxon>
        <taxon>Malvales</taxon>
        <taxon>Malvaceae</taxon>
        <taxon>Malvoideae</taxon>
        <taxon>Hibiscus</taxon>
    </lineage>
</organism>
<reference evidence="5 6" key="1">
    <citation type="journal article" date="2024" name="G3 (Bethesda)">
        <title>Genome assembly of Hibiscus sabdariffa L. provides insights into metabolisms of medicinal natural products.</title>
        <authorList>
            <person name="Kim T."/>
        </authorList>
    </citation>
    <scope>NUCLEOTIDE SEQUENCE [LARGE SCALE GENOMIC DNA]</scope>
    <source>
        <strain evidence="5">TK-2024</strain>
        <tissue evidence="5">Old leaves</tissue>
    </source>
</reference>
<feature type="domain" description="Zinc knuckle CX2CX4HX4C" evidence="4">
    <location>
        <begin position="613"/>
        <end position="660"/>
    </location>
</feature>
<protein>
    <recommendedName>
        <fullName evidence="7">CCHC-type domain-containing protein</fullName>
    </recommendedName>
</protein>
<dbReference type="PANTHER" id="PTHR31286">
    <property type="entry name" value="GLYCINE-RICH CELL WALL STRUCTURAL PROTEIN 1.8-LIKE"/>
    <property type="match status" value="1"/>
</dbReference>
<feature type="domain" description="RNase H type-1" evidence="3">
    <location>
        <begin position="1055"/>
        <end position="1112"/>
    </location>
</feature>
<dbReference type="Proteomes" id="UP001472677">
    <property type="component" value="Unassembled WGS sequence"/>
</dbReference>
<dbReference type="InterPro" id="IPR002156">
    <property type="entry name" value="RNaseH_domain"/>
</dbReference>
<keyword evidence="6" id="KW-1185">Reference proteome</keyword>
<evidence type="ECO:0000259" key="4">
    <source>
        <dbReference type="Pfam" id="PF14392"/>
    </source>
</evidence>